<evidence type="ECO:0000259" key="4">
    <source>
        <dbReference type="Pfam" id="PF01479"/>
    </source>
</evidence>
<evidence type="ECO:0000313" key="6">
    <source>
        <dbReference type="EMBL" id="TKV99965.1"/>
    </source>
</evidence>
<dbReference type="InterPro" id="IPR036986">
    <property type="entry name" value="S4_RNA-bd_sf"/>
</dbReference>
<keyword evidence="1 3" id="KW-0694">RNA-binding</keyword>
<dbReference type="InterPro" id="IPR002877">
    <property type="entry name" value="RNA_MeTrfase_FtsJ_dom"/>
</dbReference>
<dbReference type="Pfam" id="PF01479">
    <property type="entry name" value="S4"/>
    <property type="match status" value="1"/>
</dbReference>
<evidence type="ECO:0000256" key="3">
    <source>
        <dbReference type="PROSITE-ProRule" id="PRU00182"/>
    </source>
</evidence>
<evidence type="ECO:0000256" key="2">
    <source>
        <dbReference type="ARBA" id="ARBA00029460"/>
    </source>
</evidence>
<dbReference type="AlphaFoldDB" id="A0A4V6D2U0"/>
<keyword evidence="7" id="KW-1185">Reference proteome</keyword>
<dbReference type="GO" id="GO:0008168">
    <property type="term" value="F:methyltransferase activity"/>
    <property type="evidence" value="ECO:0007669"/>
    <property type="project" value="InterPro"/>
</dbReference>
<dbReference type="InterPro" id="IPR002942">
    <property type="entry name" value="S4_RNA-bd"/>
</dbReference>
<dbReference type="InterPro" id="IPR029063">
    <property type="entry name" value="SAM-dependent_MTases_sf"/>
</dbReference>
<dbReference type="OMA" id="VPISEWQ"/>
<dbReference type="CDD" id="cd00165">
    <property type="entry name" value="S4"/>
    <property type="match status" value="1"/>
</dbReference>
<evidence type="ECO:0000313" key="7">
    <source>
        <dbReference type="Proteomes" id="UP000298652"/>
    </source>
</evidence>
<dbReference type="Gene3D" id="3.10.290.10">
    <property type="entry name" value="RNA-binding S4 domain"/>
    <property type="match status" value="1"/>
</dbReference>
<gene>
    <name evidence="6" type="ORF">SEVIR_8G078500v2</name>
</gene>
<protein>
    <submittedName>
        <fullName evidence="6">Uncharacterized protein</fullName>
    </submittedName>
</protein>
<dbReference type="Proteomes" id="UP000298652">
    <property type="component" value="Chromosome 8"/>
</dbReference>
<reference evidence="6" key="1">
    <citation type="submission" date="2019-03" db="EMBL/GenBank/DDBJ databases">
        <title>WGS assembly of Setaria viridis.</title>
        <authorList>
            <person name="Huang P."/>
            <person name="Jenkins J."/>
            <person name="Grimwood J."/>
            <person name="Barry K."/>
            <person name="Healey A."/>
            <person name="Mamidi S."/>
            <person name="Sreedasyam A."/>
            <person name="Shu S."/>
            <person name="Feldman M."/>
            <person name="Wu J."/>
            <person name="Yu Y."/>
            <person name="Chen C."/>
            <person name="Johnson J."/>
            <person name="Rokhsar D."/>
            <person name="Baxter I."/>
            <person name="Schmutz J."/>
            <person name="Brutnell T."/>
            <person name="Kellogg E."/>
        </authorList>
    </citation>
    <scope>NUCLEOTIDE SEQUENCE [LARGE SCALE GENOMIC DNA]</scope>
</reference>
<dbReference type="InterPro" id="IPR047048">
    <property type="entry name" value="TlyA"/>
</dbReference>
<dbReference type="SUPFAM" id="SSF53335">
    <property type="entry name" value="S-adenosyl-L-methionine-dependent methyltransferases"/>
    <property type="match status" value="1"/>
</dbReference>
<proteinExistence type="inferred from homology"/>
<name>A0A4V6D2U0_SETVI</name>
<dbReference type="Pfam" id="PF01728">
    <property type="entry name" value="FtsJ"/>
    <property type="match status" value="1"/>
</dbReference>
<sequence length="323" mass="36188">MQGSAMSKSGVAMMASRLRLHVRLVGVRPSCCPPPVNLQLSELKRFSSPRMCLERFQQYSRTYIQSWILQGKVNVDGRVVNKSGTQVSDKSVIEIKAEIPKYVCRAGHKLEAAIKEFGIGCDGKIALDSGLSTGGFTDCLLQHGASHVYGVDVGYGQLKKIRIHKCVLVIERTNLRYLSELLQPVDLVTLDLSFISILLVMPAVIKVMKMDSTLVTLIKPQFEARRSQVGSGGIVRDLLVHKERGSYICGVYFIVCFNFEYVFVTEYWIIISGVEEFGFCNKGWIESPIKGAERNTEFLACFHRVPISEWQPEVETKAEIEVT</sequence>
<feature type="domain" description="Ribosomal RNA methyltransferase FtsJ" evidence="5">
    <location>
        <begin position="102"/>
        <end position="246"/>
    </location>
</feature>
<dbReference type="GO" id="GO:0032259">
    <property type="term" value="P:methylation"/>
    <property type="evidence" value="ECO:0007669"/>
    <property type="project" value="InterPro"/>
</dbReference>
<feature type="domain" description="RNA-binding S4" evidence="4">
    <location>
        <begin position="58"/>
        <end position="92"/>
    </location>
</feature>
<dbReference type="GO" id="GO:0003723">
    <property type="term" value="F:RNA binding"/>
    <property type="evidence" value="ECO:0007669"/>
    <property type="project" value="UniProtKB-KW"/>
</dbReference>
<accession>A0A4V6D2U0</accession>
<dbReference type="PANTHER" id="PTHR32319">
    <property type="entry name" value="BACTERIAL HEMOLYSIN-LIKE PROTEIN"/>
    <property type="match status" value="1"/>
</dbReference>
<dbReference type="Gene3D" id="3.40.50.150">
    <property type="entry name" value="Vaccinia Virus protein VP39"/>
    <property type="match status" value="1"/>
</dbReference>
<dbReference type="PANTHER" id="PTHR32319:SF0">
    <property type="entry name" value="BACTERIAL HEMOLYSIN-LIKE PROTEIN"/>
    <property type="match status" value="1"/>
</dbReference>
<comment type="similarity">
    <text evidence="2">Belongs to the TlyA family.</text>
</comment>
<organism evidence="6 7">
    <name type="scientific">Setaria viridis</name>
    <name type="common">Green bristlegrass</name>
    <name type="synonym">Setaria italica subsp. viridis</name>
    <dbReference type="NCBI Taxonomy" id="4556"/>
    <lineage>
        <taxon>Eukaryota</taxon>
        <taxon>Viridiplantae</taxon>
        <taxon>Streptophyta</taxon>
        <taxon>Embryophyta</taxon>
        <taxon>Tracheophyta</taxon>
        <taxon>Spermatophyta</taxon>
        <taxon>Magnoliopsida</taxon>
        <taxon>Liliopsida</taxon>
        <taxon>Poales</taxon>
        <taxon>Poaceae</taxon>
        <taxon>PACMAD clade</taxon>
        <taxon>Panicoideae</taxon>
        <taxon>Panicodae</taxon>
        <taxon>Paniceae</taxon>
        <taxon>Cenchrinae</taxon>
        <taxon>Setaria</taxon>
    </lineage>
</organism>
<evidence type="ECO:0000259" key="5">
    <source>
        <dbReference type="Pfam" id="PF01728"/>
    </source>
</evidence>
<dbReference type="EMBL" id="CM016559">
    <property type="protein sequence ID" value="TKV99965.1"/>
    <property type="molecule type" value="Genomic_DNA"/>
</dbReference>
<dbReference type="Gramene" id="TKV99965">
    <property type="protein sequence ID" value="TKV99965"/>
    <property type="gene ID" value="SEVIR_8G078500v2"/>
</dbReference>
<dbReference type="PROSITE" id="PS50889">
    <property type="entry name" value="S4"/>
    <property type="match status" value="1"/>
</dbReference>
<evidence type="ECO:0000256" key="1">
    <source>
        <dbReference type="ARBA" id="ARBA00022884"/>
    </source>
</evidence>